<reference evidence="2 3" key="1">
    <citation type="submission" date="2017-11" db="EMBL/GenBank/DDBJ databases">
        <title>De-novo sequencing of pomegranate (Punica granatum L.) genome.</title>
        <authorList>
            <person name="Akparov Z."/>
            <person name="Amiraslanov A."/>
            <person name="Hajiyeva S."/>
            <person name="Abbasov M."/>
            <person name="Kaur K."/>
            <person name="Hamwieh A."/>
            <person name="Solovyev V."/>
            <person name="Salamov A."/>
            <person name="Braich B."/>
            <person name="Kosarev P."/>
            <person name="Mahmoud A."/>
            <person name="Hajiyev E."/>
            <person name="Babayeva S."/>
            <person name="Izzatullayeva V."/>
            <person name="Mammadov A."/>
            <person name="Mammadov A."/>
            <person name="Sharifova S."/>
            <person name="Ojaghi J."/>
            <person name="Eynullazada K."/>
            <person name="Bayramov B."/>
            <person name="Abdulazimova A."/>
            <person name="Shahmuradov I."/>
        </authorList>
    </citation>
    <scope>NUCLEOTIDE SEQUENCE [LARGE SCALE GENOMIC DNA]</scope>
    <source>
        <strain evidence="3">cv. AG2017</strain>
        <tissue evidence="2">Leaf</tissue>
    </source>
</reference>
<dbReference type="InterPro" id="IPR040378">
    <property type="entry name" value="BASL"/>
</dbReference>
<keyword evidence="3" id="KW-1185">Reference proteome</keyword>
<evidence type="ECO:0000256" key="1">
    <source>
        <dbReference type="SAM" id="MobiDB-lite"/>
    </source>
</evidence>
<dbReference type="GO" id="GO:0009786">
    <property type="term" value="P:regulation of asymmetric cell division"/>
    <property type="evidence" value="ECO:0007669"/>
    <property type="project" value="InterPro"/>
</dbReference>
<protein>
    <submittedName>
        <fullName evidence="2">Uncharacterized protein</fullName>
    </submittedName>
</protein>
<name>A0A2I0K1Q5_PUNGR</name>
<organism evidence="2 3">
    <name type="scientific">Punica granatum</name>
    <name type="common">Pomegranate</name>
    <dbReference type="NCBI Taxonomy" id="22663"/>
    <lineage>
        <taxon>Eukaryota</taxon>
        <taxon>Viridiplantae</taxon>
        <taxon>Streptophyta</taxon>
        <taxon>Embryophyta</taxon>
        <taxon>Tracheophyta</taxon>
        <taxon>Spermatophyta</taxon>
        <taxon>Magnoliopsida</taxon>
        <taxon>eudicotyledons</taxon>
        <taxon>Gunneridae</taxon>
        <taxon>Pentapetalae</taxon>
        <taxon>rosids</taxon>
        <taxon>malvids</taxon>
        <taxon>Myrtales</taxon>
        <taxon>Lythraceae</taxon>
        <taxon>Punica</taxon>
    </lineage>
</organism>
<feature type="compositionally biased region" description="Polar residues" evidence="1">
    <location>
        <begin position="347"/>
        <end position="359"/>
    </location>
</feature>
<proteinExistence type="predicted"/>
<sequence>MAALSTKERKGYQKQMMGSIMHSFLLNSEALKGYLFSAYFSHLGFSHWFPSSPPSHYPPTSLRKQLRPRFLLDTLFKFSHQNEDVHEVSEEKFDGETEKESENIVLLDVSQKTLDSSRTEVEDHDGFWQVSECDGSDSLDSNTADSKIMEVKDYEALNGHSYEDPGHIKEKMDHLSDKIASELEVPDLVICYRENSYLDIKDICIDENMPSCEKILFETDVEKEDLHTLLLLEKDRSSNLMTKTTEVGAPMPDYSKSCEDQDHKNSFNQDGSEDILQAYVKVQEVAEDVLIGQTLSKDQMSASELNQQELSAGDLCHKNTQMPTEEPSMESILSVPARTPADEGRASFSNAEESHNSIIPNHEEAISTSSDESNNASPVSGSSNCSDRKDYGNQENQVSNQSITKVPDSRAGSFRDQYSVGEASFSMVGPVSGLITYSGPIAFSGSLSLRSDSSTTSTRSFAFPVLQSEWHSSPVRMAKADRRHFRKQRGWRQGLLCCRF</sequence>
<evidence type="ECO:0000313" key="2">
    <source>
        <dbReference type="EMBL" id="PKI62485.1"/>
    </source>
</evidence>
<dbReference type="PANTHER" id="PTHR33914:SF2">
    <property type="entry name" value="OS02G0582100 PROTEIN"/>
    <property type="match status" value="1"/>
</dbReference>
<gene>
    <name evidence="2" type="ORF">CRG98_017109</name>
</gene>
<dbReference type="EMBL" id="PGOL01000968">
    <property type="protein sequence ID" value="PKI62485.1"/>
    <property type="molecule type" value="Genomic_DNA"/>
</dbReference>
<evidence type="ECO:0000313" key="3">
    <source>
        <dbReference type="Proteomes" id="UP000233551"/>
    </source>
</evidence>
<dbReference type="AlphaFoldDB" id="A0A2I0K1Q5"/>
<dbReference type="PANTHER" id="PTHR33914">
    <property type="entry name" value="18S PRE-RIBOSOMAL ASSEMBLY PROTEIN GAR2-LIKE PROTEIN"/>
    <property type="match status" value="1"/>
</dbReference>
<feature type="compositionally biased region" description="Polar residues" evidence="1">
    <location>
        <begin position="366"/>
        <end position="385"/>
    </location>
</feature>
<dbReference type="Proteomes" id="UP000233551">
    <property type="component" value="Unassembled WGS sequence"/>
</dbReference>
<dbReference type="STRING" id="22663.A0A2I0K1Q5"/>
<comment type="caution">
    <text evidence="2">The sequence shown here is derived from an EMBL/GenBank/DDBJ whole genome shotgun (WGS) entry which is preliminary data.</text>
</comment>
<feature type="region of interest" description="Disordered" evidence="1">
    <location>
        <begin position="338"/>
        <end position="413"/>
    </location>
</feature>
<accession>A0A2I0K1Q5</accession>
<feature type="compositionally biased region" description="Polar residues" evidence="1">
    <location>
        <begin position="393"/>
        <end position="404"/>
    </location>
</feature>